<evidence type="ECO:0000256" key="1">
    <source>
        <dbReference type="ARBA" id="ARBA00022441"/>
    </source>
</evidence>
<dbReference type="SMART" id="SM00875">
    <property type="entry name" value="BACK"/>
    <property type="match status" value="1"/>
</dbReference>
<dbReference type="Pfam" id="PF00651">
    <property type="entry name" value="BTB"/>
    <property type="match status" value="1"/>
</dbReference>
<dbReference type="PANTHER" id="PTHR24412:SF466">
    <property type="entry name" value="RING CANAL KELCH PROTEIN"/>
    <property type="match status" value="1"/>
</dbReference>
<dbReference type="Pfam" id="PF07707">
    <property type="entry name" value="BACK"/>
    <property type="match status" value="1"/>
</dbReference>
<evidence type="ECO:0000259" key="4">
    <source>
        <dbReference type="PROSITE" id="PS50097"/>
    </source>
</evidence>
<dbReference type="RefSeq" id="XP_029708900.2">
    <property type="nucleotide sequence ID" value="XM_029853040.2"/>
</dbReference>
<name>A0ABM1Z9G3_AEDAL</name>
<evidence type="ECO:0000313" key="6">
    <source>
        <dbReference type="Proteomes" id="UP000069940"/>
    </source>
</evidence>
<dbReference type="Pfam" id="PF01344">
    <property type="entry name" value="Kelch_1"/>
    <property type="match status" value="6"/>
</dbReference>
<dbReference type="SMART" id="SM00612">
    <property type="entry name" value="Kelch"/>
    <property type="match status" value="6"/>
</dbReference>
<dbReference type="SUPFAM" id="SSF117281">
    <property type="entry name" value="Kelch motif"/>
    <property type="match status" value="1"/>
</dbReference>
<dbReference type="SUPFAM" id="SSF54695">
    <property type="entry name" value="POZ domain"/>
    <property type="match status" value="1"/>
</dbReference>
<dbReference type="SMART" id="SM00225">
    <property type="entry name" value="BTB"/>
    <property type="match status" value="1"/>
</dbReference>
<dbReference type="InterPro" id="IPR011705">
    <property type="entry name" value="BACK"/>
</dbReference>
<dbReference type="InterPro" id="IPR015915">
    <property type="entry name" value="Kelch-typ_b-propeller"/>
</dbReference>
<keyword evidence="6" id="KW-1185">Reference proteome</keyword>
<dbReference type="Proteomes" id="UP000069940">
    <property type="component" value="Unassembled WGS sequence"/>
</dbReference>
<proteinExistence type="predicted"/>
<dbReference type="CDD" id="cd18235">
    <property type="entry name" value="BTB_POZ_KLHL2-like"/>
    <property type="match status" value="1"/>
</dbReference>
<evidence type="ECO:0000313" key="5">
    <source>
        <dbReference type="EnsemblMetazoa" id="AALFPA23_016330.P23816"/>
    </source>
</evidence>
<keyword evidence="1" id="KW-0880">Kelch repeat</keyword>
<dbReference type="PROSITE" id="PS50097">
    <property type="entry name" value="BTB"/>
    <property type="match status" value="1"/>
</dbReference>
<keyword evidence="3" id="KW-0009">Actin-binding</keyword>
<protein>
    <recommendedName>
        <fullName evidence="4">BTB domain-containing protein</fullName>
    </recommendedName>
</protein>
<dbReference type="Gene3D" id="2.120.10.80">
    <property type="entry name" value="Kelch-type beta propeller"/>
    <property type="match status" value="1"/>
</dbReference>
<keyword evidence="2" id="KW-0677">Repeat</keyword>
<dbReference type="InterPro" id="IPR011333">
    <property type="entry name" value="SKP1/BTB/POZ_sf"/>
</dbReference>
<dbReference type="Gene3D" id="3.30.710.10">
    <property type="entry name" value="Potassium Channel Kv1.1, Chain A"/>
    <property type="match status" value="1"/>
</dbReference>
<dbReference type="InterPro" id="IPR000210">
    <property type="entry name" value="BTB/POZ_dom"/>
</dbReference>
<reference evidence="5" key="2">
    <citation type="submission" date="2025-05" db="UniProtKB">
        <authorList>
            <consortium name="EnsemblMetazoa"/>
        </authorList>
    </citation>
    <scope>IDENTIFICATION</scope>
    <source>
        <strain evidence="5">Foshan</strain>
    </source>
</reference>
<dbReference type="EnsemblMetazoa" id="AALFPA23_016330.R23816">
    <property type="protein sequence ID" value="AALFPA23_016330.P23816"/>
    <property type="gene ID" value="AALFPA23_016330"/>
</dbReference>
<accession>A0ABM1Z9G3</accession>
<dbReference type="CDD" id="cd18445">
    <property type="entry name" value="BACK_KLHL2_like"/>
    <property type="match status" value="1"/>
</dbReference>
<dbReference type="PANTHER" id="PTHR24412">
    <property type="entry name" value="KELCH PROTEIN"/>
    <property type="match status" value="1"/>
</dbReference>
<evidence type="ECO:0000256" key="3">
    <source>
        <dbReference type="ARBA" id="ARBA00023203"/>
    </source>
</evidence>
<dbReference type="GeneID" id="109419931"/>
<organism evidence="5 6">
    <name type="scientific">Aedes albopictus</name>
    <name type="common">Asian tiger mosquito</name>
    <name type="synonym">Stegomyia albopicta</name>
    <dbReference type="NCBI Taxonomy" id="7160"/>
    <lineage>
        <taxon>Eukaryota</taxon>
        <taxon>Metazoa</taxon>
        <taxon>Ecdysozoa</taxon>
        <taxon>Arthropoda</taxon>
        <taxon>Hexapoda</taxon>
        <taxon>Insecta</taxon>
        <taxon>Pterygota</taxon>
        <taxon>Neoptera</taxon>
        <taxon>Endopterygota</taxon>
        <taxon>Diptera</taxon>
        <taxon>Nematocera</taxon>
        <taxon>Culicoidea</taxon>
        <taxon>Culicidae</taxon>
        <taxon>Culicinae</taxon>
        <taxon>Aedini</taxon>
        <taxon>Aedes</taxon>
        <taxon>Stegomyia</taxon>
    </lineage>
</organism>
<evidence type="ECO:0000256" key="2">
    <source>
        <dbReference type="ARBA" id="ARBA00022737"/>
    </source>
</evidence>
<reference evidence="6" key="1">
    <citation type="journal article" date="2015" name="Proc. Natl. Acad. Sci. U.S.A.">
        <title>Genome sequence of the Asian Tiger mosquito, Aedes albopictus, reveals insights into its biology, genetics, and evolution.</title>
        <authorList>
            <person name="Chen X.G."/>
            <person name="Jiang X."/>
            <person name="Gu J."/>
            <person name="Xu M."/>
            <person name="Wu Y."/>
            <person name="Deng Y."/>
            <person name="Zhang C."/>
            <person name="Bonizzoni M."/>
            <person name="Dermauw W."/>
            <person name="Vontas J."/>
            <person name="Armbruster P."/>
            <person name="Huang X."/>
            <person name="Yang Y."/>
            <person name="Zhang H."/>
            <person name="He W."/>
            <person name="Peng H."/>
            <person name="Liu Y."/>
            <person name="Wu K."/>
            <person name="Chen J."/>
            <person name="Lirakis M."/>
            <person name="Topalis P."/>
            <person name="Van Leeuwen T."/>
            <person name="Hall A.B."/>
            <person name="Jiang X."/>
            <person name="Thorpe C."/>
            <person name="Mueller R.L."/>
            <person name="Sun C."/>
            <person name="Waterhouse R.M."/>
            <person name="Yan G."/>
            <person name="Tu Z.J."/>
            <person name="Fang X."/>
            <person name="James A.A."/>
        </authorList>
    </citation>
    <scope>NUCLEOTIDE SEQUENCE [LARGE SCALE GENOMIC DNA]</scope>
    <source>
        <strain evidence="6">Foshan</strain>
    </source>
</reference>
<dbReference type="InterPro" id="IPR006652">
    <property type="entry name" value="Kelch_1"/>
</dbReference>
<sequence length="1423" mass="155012">MISFIQYTLNIMSNLSNSHNSNTGSSQNSAAEGTMERGSCILVRYASQNSLDESSQKQHPRSNGKDKTVGGAYRNNVHTQRSFDAMNNMREQNLLCDVILVADGIEIPAHKMVLASCSPYFYAMFTGFEESRQDRITLQGVDHRALQLLIEYVYTSVVEVTEDNVQVLLTAANLLQLTDVRDACCDYLQTQLDPSNCLGIRDFADIHGCIDLLNYAETYIEQHFSEVVQFDEFLNLTSEQVVNLIKSDRLSVPSEEKVYECVIAWIQYDICTRQSFLADLMEHVRLPLLSQEYLVQRVEKEQLLKGDLQCKDFIIEALKYHLLKGELKSTFKTPRTIPRQPVGLPKVLLVIGGQAPKAIRSVECYDLREERWYQVAEMPTRRCRAGLAVLGDRVYAIGGFNGSLRVRTVDVYDPVQDQWSTCNSMEARRSTLGVAVLNSCIYAVGGFDGSSGLSSAEMFDPRTQEWRLIASMSTRRSSVGVGVVNGLLYAVGGYDGASRQCLSSVERYNPAMDTWTQVSEMTDRRSGAGVGVLDNMLYAVGGHDGPLVRKSVEAYNAETNTWHKVADMAFCRRNAGVVAHKGMLFVVGGDDGTSNLASVEVYTPETNTWRLLPASMSIGRSYAGVAMIDKPMCSEQQGASAATAASSSRYANCSIIGSANNNYNNSQNNNQNNDDENSQAEGLNSEAGAVGYNQASNNNNNNNANNNNNNNVHYENIYESIEQYAAAANAGVAAVAPAVAQNPSGIIPPPGAGPLLGMPSNQPPQPIPGPSSLGIGPRCNNVQPGVVPGPPPPPSMLQMQQQYLSLAYRNELYDRTAGYDVPRGGGAPRNNYYQNQQSMATGPRYQNLHLDLNRPRHSHNSMRAPRQRSFDDTESYHYHRYQNQNFAKYDNVYERVREEPAYQNTGSFGNGAAGPSNRGIFGRLDVIGHGVGRIERHLSSSCGNIDHYSLGGHYAVLGHSHLGTVGHIRLNPSNNNQPSGAAGKDSSSVNVKSFFSCLGGENSQSMNNISKNGSSGQPGASGSASNGEAAGGSGPPPASSSASSSTATKITGTIPKIRSKSKKDTQNSSGSGDQAEGENQVNRVSKPSLQWLLVNKWLPMWVGQTPPDYKFIDFNFMFSRNCDGCGSTTNHQELMRLDGQAEMRSHEYGDYIPPAREYPTMNGSYPRVLRNTPQLSRLREHEYENVPVDSPPGRLDFAGARSAFSYVNRARSESPSRSNTTRREERNGGDPFRNWAFNFEDNSFRPAGSVPRPREIRRITDGTFRATDFSLDNERPGISRDRSQDLSKTPPTIVVNESASPSTSRSNSASPPKSKESSVSPVQPERGGTPASSSSDSEIFVMDSVATDAGGPAEDSSGCGGGGASSSMQGVENIVGMRDAAATKEKEGASSQETSESSNFEDNPAESSGSDEDITDEKNVDIT</sequence>
<dbReference type="Gene3D" id="1.25.40.420">
    <property type="match status" value="1"/>
</dbReference>